<sequence length="173" mass="17911">MNKLHLASLSILLLSGTAFAQESQVTMELLNAEGNTPIGTISLNDSEFGLVLTPNLSSLTPGVHGFHVHQTGNCEPVTKDGKTVLGGGAGGHYDPDNTGKHGTPWSTDNHKGDLPPLYVDEHGKATTAVLAPRLKVNDVKGKSLMVHVGGDNHSDHPAPLGGGGARMACGVIK</sequence>
<dbReference type="EC" id="1.15.1.1" evidence="2"/>
<reference evidence="5 6" key="1">
    <citation type="submission" date="2021-08" db="EMBL/GenBank/DDBJ databases">
        <title>Shewanella putrefaciens YZ-J, complete genome.</title>
        <authorList>
            <person name="Yi Z."/>
        </authorList>
    </citation>
    <scope>NUCLEOTIDE SEQUENCE [LARGE SCALE GENOMIC DNA]</scope>
    <source>
        <strain evidence="5 6">YZ-J</strain>
    </source>
</reference>
<keyword evidence="2" id="KW-0560">Oxidoreductase</keyword>
<keyword evidence="2" id="KW-0862">Zinc</keyword>
<evidence type="ECO:0000256" key="3">
    <source>
        <dbReference type="SAM" id="SignalP"/>
    </source>
</evidence>
<evidence type="ECO:0000256" key="2">
    <source>
        <dbReference type="RuleBase" id="RU000393"/>
    </source>
</evidence>
<comment type="catalytic activity">
    <reaction evidence="2">
        <text>2 superoxide + 2 H(+) = H2O2 + O2</text>
        <dbReference type="Rhea" id="RHEA:20696"/>
        <dbReference type="ChEBI" id="CHEBI:15378"/>
        <dbReference type="ChEBI" id="CHEBI:15379"/>
        <dbReference type="ChEBI" id="CHEBI:16240"/>
        <dbReference type="ChEBI" id="CHEBI:18421"/>
        <dbReference type="EC" id="1.15.1.1"/>
    </reaction>
</comment>
<dbReference type="Pfam" id="PF00080">
    <property type="entry name" value="Sod_Cu"/>
    <property type="match status" value="1"/>
</dbReference>
<proteinExistence type="inferred from homology"/>
<dbReference type="SUPFAM" id="SSF49329">
    <property type="entry name" value="Cu,Zn superoxide dismutase-like"/>
    <property type="match status" value="1"/>
</dbReference>
<comment type="cofactor">
    <cofactor evidence="2">
        <name>Zn(2+)</name>
        <dbReference type="ChEBI" id="CHEBI:29105"/>
    </cofactor>
    <text evidence="2">Binds 1 zinc ion per subunit.</text>
</comment>
<dbReference type="PANTHER" id="PTHR10003">
    <property type="entry name" value="SUPEROXIDE DISMUTASE CU-ZN -RELATED"/>
    <property type="match status" value="1"/>
</dbReference>
<comment type="cofactor">
    <cofactor evidence="2">
        <name>Cu cation</name>
        <dbReference type="ChEBI" id="CHEBI:23378"/>
    </cofactor>
    <text evidence="2">Binds 1 copper ion per subunit.</text>
</comment>
<dbReference type="CDD" id="cd00305">
    <property type="entry name" value="Cu-Zn_Superoxide_Dismutase"/>
    <property type="match status" value="1"/>
</dbReference>
<accession>A0ABX8XAV4</accession>
<comment type="function">
    <text evidence="2">Destroys radicals which are normally produced within the cells and which are toxic to biological systems.</text>
</comment>
<dbReference type="PROSITE" id="PS00332">
    <property type="entry name" value="SOD_CU_ZN_2"/>
    <property type="match status" value="1"/>
</dbReference>
<dbReference type="InterPro" id="IPR024134">
    <property type="entry name" value="SOD_Cu/Zn_/chaperone"/>
</dbReference>
<dbReference type="Proteomes" id="UP000827084">
    <property type="component" value="Chromosome"/>
</dbReference>
<feature type="domain" description="Superoxide dismutase copper/zinc binding" evidence="4">
    <location>
        <begin position="39"/>
        <end position="172"/>
    </location>
</feature>
<keyword evidence="6" id="KW-1185">Reference proteome</keyword>
<keyword evidence="3" id="KW-0732">Signal</keyword>
<evidence type="ECO:0000259" key="4">
    <source>
        <dbReference type="Pfam" id="PF00080"/>
    </source>
</evidence>
<evidence type="ECO:0000313" key="6">
    <source>
        <dbReference type="Proteomes" id="UP000827084"/>
    </source>
</evidence>
<name>A0ABX8XAV4_SHEPU</name>
<organism evidence="5 6">
    <name type="scientific">Shewanella putrefaciens</name>
    <name type="common">Pseudomonas putrefaciens</name>
    <dbReference type="NCBI Taxonomy" id="24"/>
    <lineage>
        <taxon>Bacteria</taxon>
        <taxon>Pseudomonadati</taxon>
        <taxon>Pseudomonadota</taxon>
        <taxon>Gammaproteobacteria</taxon>
        <taxon>Alteromonadales</taxon>
        <taxon>Shewanellaceae</taxon>
        <taxon>Shewanella</taxon>
    </lineage>
</organism>
<protein>
    <recommendedName>
        <fullName evidence="2">Superoxide dismutase [Cu-Zn]</fullName>
        <ecNumber evidence="2">1.15.1.1</ecNumber>
    </recommendedName>
</protein>
<dbReference type="EMBL" id="CP080635">
    <property type="protein sequence ID" value="QYX72535.1"/>
    <property type="molecule type" value="Genomic_DNA"/>
</dbReference>
<dbReference type="Gene3D" id="2.60.40.200">
    <property type="entry name" value="Superoxide dismutase, copper/zinc binding domain"/>
    <property type="match status" value="1"/>
</dbReference>
<keyword evidence="2" id="KW-0479">Metal-binding</keyword>
<dbReference type="NCBIfam" id="NF007628">
    <property type="entry name" value="PRK10290.1"/>
    <property type="match status" value="1"/>
</dbReference>
<comment type="similarity">
    <text evidence="1 2">Belongs to the Cu-Zn superoxide dismutase family.</text>
</comment>
<dbReference type="InterPro" id="IPR036423">
    <property type="entry name" value="SOD-like_Cu/Zn_dom_sf"/>
</dbReference>
<keyword evidence="2" id="KW-0186">Copper</keyword>
<evidence type="ECO:0000256" key="1">
    <source>
        <dbReference type="ARBA" id="ARBA00010457"/>
    </source>
</evidence>
<evidence type="ECO:0000313" key="5">
    <source>
        <dbReference type="EMBL" id="QYX72535.1"/>
    </source>
</evidence>
<feature type="chain" id="PRO_5045816545" description="Superoxide dismutase [Cu-Zn]" evidence="3">
    <location>
        <begin position="21"/>
        <end position="173"/>
    </location>
</feature>
<dbReference type="InterPro" id="IPR018152">
    <property type="entry name" value="SOD_Cu/Zn_BS"/>
</dbReference>
<feature type="signal peptide" evidence="3">
    <location>
        <begin position="1"/>
        <end position="20"/>
    </location>
</feature>
<dbReference type="InterPro" id="IPR001424">
    <property type="entry name" value="SOD_Cu_Zn_dom"/>
</dbReference>
<dbReference type="RefSeq" id="WP_011920158.1">
    <property type="nucleotide sequence ID" value="NZ_BMPK01000001.1"/>
</dbReference>
<dbReference type="GeneID" id="67445132"/>
<gene>
    <name evidence="5" type="ORF">K3G22_17695</name>
</gene>